<feature type="compositionally biased region" description="Acidic residues" evidence="8">
    <location>
        <begin position="105"/>
        <end position="114"/>
    </location>
</feature>
<dbReference type="EMBL" id="KL647913">
    <property type="protein sequence ID" value="KEY73108.1"/>
    <property type="molecule type" value="Genomic_DNA"/>
</dbReference>
<evidence type="ECO:0000256" key="4">
    <source>
        <dbReference type="ARBA" id="ARBA00022833"/>
    </source>
</evidence>
<comment type="subcellular location">
    <subcellularLocation>
        <location evidence="1">Nucleus</location>
    </subcellularLocation>
</comment>
<dbReference type="Gene3D" id="3.30.40.10">
    <property type="entry name" value="Zinc/RING finger domain, C3HC4 (zinc finger)"/>
    <property type="match status" value="1"/>
</dbReference>
<dbReference type="InterPro" id="IPR013083">
    <property type="entry name" value="Znf_RING/FYVE/PHD"/>
</dbReference>
<feature type="coiled-coil region" evidence="7">
    <location>
        <begin position="383"/>
        <end position="413"/>
    </location>
</feature>
<feature type="compositionally biased region" description="Polar residues" evidence="8">
    <location>
        <begin position="42"/>
        <end position="55"/>
    </location>
</feature>
<dbReference type="InterPro" id="IPR019787">
    <property type="entry name" value="Znf_PHD-finger"/>
</dbReference>
<dbReference type="GO" id="GO:0008270">
    <property type="term" value="F:zinc ion binding"/>
    <property type="evidence" value="ECO:0007669"/>
    <property type="project" value="UniProtKB-KW"/>
</dbReference>
<dbReference type="InterPro" id="IPR001965">
    <property type="entry name" value="Znf_PHD"/>
</dbReference>
<dbReference type="Pfam" id="PF00628">
    <property type="entry name" value="PHD"/>
    <property type="match status" value="1"/>
</dbReference>
<keyword evidence="5" id="KW-0539">Nucleus</keyword>
<dbReference type="PANTHER" id="PTHR46174:SF1">
    <property type="entry name" value="CXXC-TYPE ZINC FINGER PROTEIN 1"/>
    <property type="match status" value="1"/>
</dbReference>
<evidence type="ECO:0000256" key="5">
    <source>
        <dbReference type="ARBA" id="ARBA00023242"/>
    </source>
</evidence>
<dbReference type="OrthoDB" id="436852at2759"/>
<evidence type="ECO:0000256" key="2">
    <source>
        <dbReference type="ARBA" id="ARBA00022723"/>
    </source>
</evidence>
<dbReference type="InterPro" id="IPR019786">
    <property type="entry name" value="Zinc_finger_PHD-type_CS"/>
</dbReference>
<sequence length="429" mass="47819">MDPSQEPGPSFDDQPQFELINEKIKTESIVNSPIPDAANPLYSASSKSPIPSTETPDYPAMAAPAPPKKKGTASAVKRGPKRMNGASKNKKSKTEDSQPGASQASDEEDGDESDNGPYCICRGPDDHRWMICCEKCEDWFHGECIHISKDIGESLIEKFICPNCSSDSLRTIYKKTCGLTGCRKAARHGSEKSVFCSDDHAQMWWERLVSKLPKPRAKAGLNDQLSQPEFMALLNGGLSGFDEYGRWRLARKPFTKDESGSAEAYRLGDEEDSLLESMAKTRTQLAEETAYCHKMLKLIELAQERRRAAIYALRFGEDICGYDQRLDTVGARDAFAAFARSPEGEKIFQTAQLGDPLGEGDLARGMCERKRCKTHSGWQKILALGIKHQVKEMASQAEEVEEEERLLRQAAGERNKRKLAETNWVEVLE</sequence>
<keyword evidence="4" id="KW-0862">Zinc</keyword>
<evidence type="ECO:0000313" key="10">
    <source>
        <dbReference type="EMBL" id="KEY73108.1"/>
    </source>
</evidence>
<keyword evidence="3 6" id="KW-0863">Zinc-finger</keyword>
<dbReference type="SMART" id="SM00249">
    <property type="entry name" value="PHD"/>
    <property type="match status" value="1"/>
</dbReference>
<dbReference type="InterPro" id="IPR037869">
    <property type="entry name" value="Spp1/CFP1"/>
</dbReference>
<keyword evidence="7" id="KW-0175">Coiled coil</keyword>
<proteinExistence type="predicted"/>
<name>A0A084B6C9_STACB</name>
<dbReference type="Proteomes" id="UP000028045">
    <property type="component" value="Unassembled WGS sequence"/>
</dbReference>
<evidence type="ECO:0000313" key="11">
    <source>
        <dbReference type="Proteomes" id="UP000028045"/>
    </source>
</evidence>
<dbReference type="AlphaFoldDB" id="A0A084B6C9"/>
<dbReference type="GO" id="GO:0048188">
    <property type="term" value="C:Set1C/COMPASS complex"/>
    <property type="evidence" value="ECO:0007669"/>
    <property type="project" value="InterPro"/>
</dbReference>
<keyword evidence="2" id="KW-0479">Metal-binding</keyword>
<reference evidence="10 11" key="1">
    <citation type="journal article" date="2014" name="BMC Genomics">
        <title>Comparative genome sequencing reveals chemotype-specific gene clusters in the toxigenic black mold Stachybotrys.</title>
        <authorList>
            <person name="Semeiks J."/>
            <person name="Borek D."/>
            <person name="Otwinowski Z."/>
            <person name="Grishin N.V."/>
        </authorList>
    </citation>
    <scope>NUCLEOTIDE SEQUENCE [LARGE SCALE GENOMIC DNA]</scope>
    <source>
        <strain evidence="11">CBS 109288 / IBT 7711</strain>
    </source>
</reference>
<dbReference type="PROSITE" id="PS01359">
    <property type="entry name" value="ZF_PHD_1"/>
    <property type="match status" value="1"/>
</dbReference>
<dbReference type="GO" id="GO:0045893">
    <property type="term" value="P:positive regulation of DNA-templated transcription"/>
    <property type="evidence" value="ECO:0007669"/>
    <property type="project" value="TreeGrafter"/>
</dbReference>
<evidence type="ECO:0000256" key="1">
    <source>
        <dbReference type="ARBA" id="ARBA00004123"/>
    </source>
</evidence>
<dbReference type="PANTHER" id="PTHR46174">
    <property type="entry name" value="CXXC-TYPE ZINC FINGER PROTEIN 1"/>
    <property type="match status" value="1"/>
</dbReference>
<keyword evidence="11" id="KW-1185">Reference proteome</keyword>
<feature type="domain" description="PHD-type" evidence="9">
    <location>
        <begin position="116"/>
        <end position="167"/>
    </location>
</feature>
<evidence type="ECO:0000256" key="6">
    <source>
        <dbReference type="PROSITE-ProRule" id="PRU00146"/>
    </source>
</evidence>
<dbReference type="InterPro" id="IPR011011">
    <property type="entry name" value="Znf_FYVE_PHD"/>
</dbReference>
<organism evidence="10 11">
    <name type="scientific">Stachybotrys chartarum (strain CBS 109288 / IBT 7711)</name>
    <name type="common">Toxic black mold</name>
    <name type="synonym">Stilbospora chartarum</name>
    <dbReference type="NCBI Taxonomy" id="1280523"/>
    <lineage>
        <taxon>Eukaryota</taxon>
        <taxon>Fungi</taxon>
        <taxon>Dikarya</taxon>
        <taxon>Ascomycota</taxon>
        <taxon>Pezizomycotina</taxon>
        <taxon>Sordariomycetes</taxon>
        <taxon>Hypocreomycetidae</taxon>
        <taxon>Hypocreales</taxon>
        <taxon>Stachybotryaceae</taxon>
        <taxon>Stachybotrys</taxon>
    </lineage>
</organism>
<protein>
    <recommendedName>
        <fullName evidence="9">PHD-type domain-containing protein</fullName>
    </recommendedName>
</protein>
<accession>A0A084B6C9</accession>
<gene>
    <name evidence="10" type="ORF">S7711_04860</name>
</gene>
<feature type="region of interest" description="Disordered" evidence="8">
    <location>
        <begin position="1"/>
        <end position="115"/>
    </location>
</feature>
<evidence type="ECO:0000256" key="3">
    <source>
        <dbReference type="ARBA" id="ARBA00022771"/>
    </source>
</evidence>
<evidence type="ECO:0000256" key="7">
    <source>
        <dbReference type="SAM" id="Coils"/>
    </source>
</evidence>
<dbReference type="CDD" id="cd15552">
    <property type="entry name" value="PHD_PHF3_like"/>
    <property type="match status" value="1"/>
</dbReference>
<evidence type="ECO:0000259" key="9">
    <source>
        <dbReference type="PROSITE" id="PS50016"/>
    </source>
</evidence>
<dbReference type="HOGENOM" id="CLU_029385_0_0_1"/>
<evidence type="ECO:0000256" key="8">
    <source>
        <dbReference type="SAM" id="MobiDB-lite"/>
    </source>
</evidence>
<dbReference type="PROSITE" id="PS50016">
    <property type="entry name" value="ZF_PHD_2"/>
    <property type="match status" value="1"/>
</dbReference>
<dbReference type="SUPFAM" id="SSF57903">
    <property type="entry name" value="FYVE/PHD zinc finger"/>
    <property type="match status" value="1"/>
</dbReference>